<reference evidence="2" key="1">
    <citation type="journal article" date="2024" name="Proc. Natl. Acad. Sci. U.S.A.">
        <title>Extraordinary preservation of gene collinearity over three hundred million years revealed in homosporous lycophytes.</title>
        <authorList>
            <person name="Li C."/>
            <person name="Wickell D."/>
            <person name="Kuo L.Y."/>
            <person name="Chen X."/>
            <person name="Nie B."/>
            <person name="Liao X."/>
            <person name="Peng D."/>
            <person name="Ji J."/>
            <person name="Jenkins J."/>
            <person name="Williams M."/>
            <person name="Shu S."/>
            <person name="Plott C."/>
            <person name="Barry K."/>
            <person name="Rajasekar S."/>
            <person name="Grimwood J."/>
            <person name="Han X."/>
            <person name="Sun S."/>
            <person name="Hou Z."/>
            <person name="He W."/>
            <person name="Dai G."/>
            <person name="Sun C."/>
            <person name="Schmutz J."/>
            <person name="Leebens-Mack J.H."/>
            <person name="Li F.W."/>
            <person name="Wang L."/>
        </authorList>
    </citation>
    <scope>NUCLEOTIDE SEQUENCE [LARGE SCALE GENOMIC DNA]</scope>
    <source>
        <strain evidence="2">cv. PW_Plant_1</strain>
    </source>
</reference>
<evidence type="ECO:0000313" key="2">
    <source>
        <dbReference type="Proteomes" id="UP001162992"/>
    </source>
</evidence>
<name>A0ACC2CU24_DIPCM</name>
<protein>
    <submittedName>
        <fullName evidence="1">Uncharacterized protein</fullName>
    </submittedName>
</protein>
<proteinExistence type="predicted"/>
<comment type="caution">
    <text evidence="1">The sequence shown here is derived from an EMBL/GenBank/DDBJ whole genome shotgun (WGS) entry which is preliminary data.</text>
</comment>
<gene>
    <name evidence="1" type="ORF">O6H91_08G001100</name>
</gene>
<sequence length="260" mass="29137">MWVISARNRTSDRIAELAMLSQNALKPSIRNLLATRLEQLAEEFSELEVAELSAQEGSFEFSPVERIKQGFLKFKTEKFLKQPELFNQLKKGQSPKFMVFACSDSRVCPTTILGFEPGEAFVVRNVANMIPPWDKSGYPGSSAALEYGVLHLKVSNILVIGHSRCGGIHALISHGFNGKPWSDFIESWIRMGEPAYIGKQCTHCEKESVNLSLTNLLTFPWVRDEVRDGKVSLHGAHYDFLEGSLELWTVELKVSSITTS</sequence>
<accession>A0ACC2CU24</accession>
<evidence type="ECO:0000313" key="1">
    <source>
        <dbReference type="EMBL" id="KAJ7545564.1"/>
    </source>
</evidence>
<dbReference type="EMBL" id="CM055099">
    <property type="protein sequence ID" value="KAJ7545564.1"/>
    <property type="molecule type" value="Genomic_DNA"/>
</dbReference>
<organism evidence="1 2">
    <name type="scientific">Diphasiastrum complanatum</name>
    <name type="common">Issler's clubmoss</name>
    <name type="synonym">Lycopodium complanatum</name>
    <dbReference type="NCBI Taxonomy" id="34168"/>
    <lineage>
        <taxon>Eukaryota</taxon>
        <taxon>Viridiplantae</taxon>
        <taxon>Streptophyta</taxon>
        <taxon>Embryophyta</taxon>
        <taxon>Tracheophyta</taxon>
        <taxon>Lycopodiopsida</taxon>
        <taxon>Lycopodiales</taxon>
        <taxon>Lycopodiaceae</taxon>
        <taxon>Lycopodioideae</taxon>
        <taxon>Diphasiastrum</taxon>
    </lineage>
</organism>
<keyword evidence="2" id="KW-1185">Reference proteome</keyword>
<dbReference type="Proteomes" id="UP001162992">
    <property type="component" value="Chromosome 8"/>
</dbReference>